<proteinExistence type="predicted"/>
<evidence type="ECO:0000313" key="2">
    <source>
        <dbReference type="Proteomes" id="UP000805649"/>
    </source>
</evidence>
<dbReference type="Proteomes" id="UP000805649">
    <property type="component" value="Unassembled WGS sequence"/>
</dbReference>
<gene>
    <name evidence="1" type="ORF">CTRU02_205124</name>
</gene>
<accession>A0ACC3Z374</accession>
<comment type="caution">
    <text evidence="1">The sequence shown here is derived from an EMBL/GenBank/DDBJ whole genome shotgun (WGS) entry which is preliminary data.</text>
</comment>
<dbReference type="EMBL" id="VUJX02000003">
    <property type="protein sequence ID" value="KAL0938514.1"/>
    <property type="molecule type" value="Genomic_DNA"/>
</dbReference>
<keyword evidence="2" id="KW-1185">Reference proteome</keyword>
<name>A0ACC3Z374_COLTU</name>
<evidence type="ECO:0000313" key="1">
    <source>
        <dbReference type="EMBL" id="KAL0938514.1"/>
    </source>
</evidence>
<organism evidence="1 2">
    <name type="scientific">Colletotrichum truncatum</name>
    <name type="common">Anthracnose fungus</name>
    <name type="synonym">Colletotrichum capsici</name>
    <dbReference type="NCBI Taxonomy" id="5467"/>
    <lineage>
        <taxon>Eukaryota</taxon>
        <taxon>Fungi</taxon>
        <taxon>Dikarya</taxon>
        <taxon>Ascomycota</taxon>
        <taxon>Pezizomycotina</taxon>
        <taxon>Sordariomycetes</taxon>
        <taxon>Hypocreomycetidae</taxon>
        <taxon>Glomerellales</taxon>
        <taxon>Glomerellaceae</taxon>
        <taxon>Colletotrichum</taxon>
        <taxon>Colletotrichum truncatum species complex</taxon>
    </lineage>
</organism>
<reference evidence="1 2" key="1">
    <citation type="journal article" date="2020" name="Phytopathology">
        <title>Genome Sequence Resources of Colletotrichum truncatum, C. plurivorum, C. musicola, and C. sojae: Four Species Pathogenic to Soybean (Glycine max).</title>
        <authorList>
            <person name="Rogerio F."/>
            <person name="Boufleur T.R."/>
            <person name="Ciampi-Guillardi M."/>
            <person name="Sukno S.A."/>
            <person name="Thon M.R."/>
            <person name="Massola Junior N.S."/>
            <person name="Baroncelli R."/>
        </authorList>
    </citation>
    <scope>NUCLEOTIDE SEQUENCE [LARGE SCALE GENOMIC DNA]</scope>
    <source>
        <strain evidence="1 2">CMES1059</strain>
    </source>
</reference>
<protein>
    <submittedName>
        <fullName evidence="1">Nonribosomal peptide</fullName>
    </submittedName>
</protein>
<sequence>MDSTLVNPEIMKEIVERCSVPADAIEDVFKVTALQMGTMIESTMYPNRYKHTAVFSLAPSVNLQRLASSLAKLVSLNSILRTRIIDTSSQGLLQVVLREEHQTAYNSQTIEHFLREEQALPMGLGKPLLRSTFVDGKLVLTTHHAIRDETSTALMLSDLDRLYHSQEPELHVPFKDFVDFCHSVEECESRAFWTESFKGESAIFPIPRQGESRLSKPFERQHKEIPLPTTVSQAQLPAYVELAWALTTSVYANAHAIAFGLVFSGRTPSFKSTIGPTAAVVPVQVVVDPSLTIRALLKERIAARRRLLNHAALHYGLANIRRVSYDAEVAAGFETVLNIIPRAQLMADTGVLRMEKAFEVDVQFAISLNCFLHDTTVSIEADFDPVTLEASQMQRVLRQFVFTLSWLLNTPMNTTVDQFPILNPDDLSEILDWNQNVPESVEECLHDLFKARAQQQPSAQAVDAPDGTATYSELDEMSDRLASHLRLRGVGPENKVPLLFGKTIWAVVSLLAILKAGGVCVPMDPSHPPQRIWDIILRCNGSVVLTSVDTEKMIASMPPSIFEHFTVSAESIKALSNSTRSLPEELPAPTNAAYILFTSGSTGIPKGVVLEHRNLASTLIHYGRRVGWEADGGCRMLQFSSFVWDTHTLEVFGTLLWGGCICIPSESQRADLESFIDEKAVEWAILTPTVIRTLDAHSPQVATLKTIVSCGEPVDKFAVRHWSPSHRFINEYGPCEVSGRCTLTELAPDSPFPESIGKPVDCAVWIVSLQDPSKLAPIGTPGEIVVEGPGVARGYLDDEALTTASFVTQPPWLPPGQKPRRKCRYYRTGDTAKYNADGSMTFTGRQDGQVKIRGQRFELGEVERALGRAPGVREAVVSIQPWRENSKTLTAVLVLADAELQVTTEKALRQVSVPKDYDLVQRLKEIREYLASCLPSYMVPTTWLVVEGMPLTTSGKLDRALVIAWLKSQDLEAARNALQSSSTLVLTAPASDHERILQSVWASVLSIRKQEIGRESNFLTLGGDSITAMRATNLCRKKGLLVPLQAMIQSSSLAATTEHCESVSLAPKQAPPQPVDTPVTESIQIEGFVDSDIEAVTEATDAQASMVALGELEPQALILKTGVEFRPAVEKSRIENACSQVLQHHEILRTIFVHKGPKLYQVVLKRPMGTQILPDDGSDDQHDDDILPRFYVASDDQHCYRLRLEIHHAFYDAVSLGLLWKDFAAACAGRELSSGSSFVEWARQMARLDQSQAKQFWRKALKGSRLTYLAPPGKNPGSLKRVEIRIALRSLSVPGITTANLLKAAWALVMGLEAGTQDVVFAELLANRYSPSNDIDHENVRGPCLNTNPVRAQFDSNMTFVAVAARLQEQSLAAAPFAYLGYRTIQKDCTEWPLSSLFGSVVNFQSPEAVGNEEIDLGNLTKARFMAPVASVPSRSSALWVIARPTSDELIVTFNFSSTAFTEEKVQGLAAQVRQLLEGKPTDISPWISESRPCSLSLIAEKLPPTSSSTTQLCARQDPGEHDEIPMSVRLEVQEAWKAVGLETKGDYASLFECGGDTVTAMLLSRQYRHNLGVGDVLAYPSQEAQARLLVNVGK</sequence>